<evidence type="ECO:0000259" key="4">
    <source>
        <dbReference type="Pfam" id="PF05986"/>
    </source>
</evidence>
<dbReference type="EMBL" id="JAPWTJ010000245">
    <property type="protein sequence ID" value="KAJ8980657.1"/>
    <property type="molecule type" value="Genomic_DNA"/>
</dbReference>
<dbReference type="Pfam" id="PF19030">
    <property type="entry name" value="TSP1_ADAMTS"/>
    <property type="match status" value="3"/>
</dbReference>
<dbReference type="PANTHER" id="PTHR13723">
    <property type="entry name" value="ADAMTS A DISINTEGRIN AND METALLOPROTEASE WITH THROMBOSPONDIN MOTIFS PROTEASE"/>
    <property type="match status" value="1"/>
</dbReference>
<evidence type="ECO:0000313" key="5">
    <source>
        <dbReference type="EMBL" id="KAJ8980657.1"/>
    </source>
</evidence>
<dbReference type="InterPro" id="IPR036383">
    <property type="entry name" value="TSP1_rpt_sf"/>
</dbReference>
<evidence type="ECO:0000313" key="6">
    <source>
        <dbReference type="Proteomes" id="UP001162164"/>
    </source>
</evidence>
<comment type="caution">
    <text evidence="5">The sequence shown here is derived from an EMBL/GenBank/DDBJ whole genome shotgun (WGS) entry which is preliminary data.</text>
</comment>
<feature type="region of interest" description="Disordered" evidence="3">
    <location>
        <begin position="107"/>
        <end position="140"/>
    </location>
</feature>
<organism evidence="5 6">
    <name type="scientific">Molorchus minor</name>
    <dbReference type="NCBI Taxonomy" id="1323400"/>
    <lineage>
        <taxon>Eukaryota</taxon>
        <taxon>Metazoa</taxon>
        <taxon>Ecdysozoa</taxon>
        <taxon>Arthropoda</taxon>
        <taxon>Hexapoda</taxon>
        <taxon>Insecta</taxon>
        <taxon>Pterygota</taxon>
        <taxon>Neoptera</taxon>
        <taxon>Endopterygota</taxon>
        <taxon>Coleoptera</taxon>
        <taxon>Polyphaga</taxon>
        <taxon>Cucujiformia</taxon>
        <taxon>Chrysomeloidea</taxon>
        <taxon>Cerambycidae</taxon>
        <taxon>Lamiinae</taxon>
        <taxon>Monochamini</taxon>
        <taxon>Molorchus</taxon>
    </lineage>
</organism>
<evidence type="ECO:0000256" key="3">
    <source>
        <dbReference type="SAM" id="MobiDB-lite"/>
    </source>
</evidence>
<dbReference type="PROSITE" id="PS50092">
    <property type="entry name" value="TSP1"/>
    <property type="match status" value="3"/>
</dbReference>
<dbReference type="Pfam" id="PF05986">
    <property type="entry name" value="ADAMTS_spacer1"/>
    <property type="match status" value="1"/>
</dbReference>
<comment type="subcellular location">
    <subcellularLocation>
        <location evidence="1">Secreted</location>
    </subcellularLocation>
</comment>
<evidence type="ECO:0000256" key="1">
    <source>
        <dbReference type="ARBA" id="ARBA00004613"/>
    </source>
</evidence>
<dbReference type="PANTHER" id="PTHR13723:SF281">
    <property type="entry name" value="PAPILIN"/>
    <property type="match status" value="1"/>
</dbReference>
<dbReference type="SUPFAM" id="SSF82895">
    <property type="entry name" value="TSP-1 type 1 repeat"/>
    <property type="match status" value="3"/>
</dbReference>
<dbReference type="InterPro" id="IPR050439">
    <property type="entry name" value="ADAMTS_ADAMTS-like"/>
</dbReference>
<dbReference type="Gene3D" id="2.20.100.10">
    <property type="entry name" value="Thrombospondin type-1 (TSP1) repeat"/>
    <property type="match status" value="3"/>
</dbReference>
<keyword evidence="2" id="KW-0964">Secreted</keyword>
<dbReference type="Proteomes" id="UP001162164">
    <property type="component" value="Unassembled WGS sequence"/>
</dbReference>
<gene>
    <name evidence="5" type="ORF">NQ317_017583</name>
</gene>
<name>A0ABQ9JSJ1_9CUCU</name>
<dbReference type="Gene3D" id="2.60.120.830">
    <property type="match status" value="1"/>
</dbReference>
<proteinExistence type="predicted"/>
<dbReference type="InterPro" id="IPR000884">
    <property type="entry name" value="TSP1_rpt"/>
</dbReference>
<dbReference type="InterPro" id="IPR010294">
    <property type="entry name" value="ADAMTS_spacer1"/>
</dbReference>
<evidence type="ECO:0000256" key="2">
    <source>
        <dbReference type="ARBA" id="ARBA00022525"/>
    </source>
</evidence>
<feature type="domain" description="ADAMTS/ADAMTS-like Spacer 1" evidence="4">
    <location>
        <begin position="6"/>
        <end position="85"/>
    </location>
</feature>
<feature type="compositionally biased region" description="Basic and acidic residues" evidence="3">
    <location>
        <begin position="258"/>
        <end position="274"/>
    </location>
</feature>
<protein>
    <recommendedName>
        <fullName evidence="4">ADAMTS/ADAMTS-like Spacer 1 domain-containing protein</fullName>
    </recommendedName>
</protein>
<feature type="region of interest" description="Disordered" evidence="3">
    <location>
        <begin position="246"/>
        <end position="274"/>
    </location>
</feature>
<sequence>MLDEIRQIKDKIALKNSNGSFIVNGEWKFSNSRALQGAGAKFIYVRQDENSLETLSSPGPLANTVDVMIVNYQANPGIKYSYSLPINEQPVIAPPLVKRPYIDPTSLETKRLDSSAANTSLNQKDEARPPLHPGPRRTRTRRKYFHWKVTGLTACSKPCGGGIQTYVKTCYKELHPHNIVPVNDRRCSHLENPASEPVRCNMDPCPPTWEGYWTECSSSCGEGIQEYILQCKQDLATGAVVVNGDQCPQPKPSGQTRPCRERECESSHDNELPQIEDPRNMREWSVGPWSQVSAPLKTGQHTQNTASLTPATLHRVHDPPPPSTRSLSTWLLTEWSQCSEFCGTGTQTRLTVCGTGNQNECDSDSRPELFRACSSDKQCGGEWFTGCLLSFVELQDLGANVQTPVPAERSKNEKSSASSKSGANHTSPTKRPVPCIINL</sequence>
<dbReference type="SMART" id="SM00209">
    <property type="entry name" value="TSP1"/>
    <property type="match status" value="3"/>
</dbReference>
<reference evidence="5" key="1">
    <citation type="journal article" date="2023" name="Insect Mol. Biol.">
        <title>Genome sequencing provides insights into the evolution of gene families encoding plant cell wall-degrading enzymes in longhorned beetles.</title>
        <authorList>
            <person name="Shin N.R."/>
            <person name="Okamura Y."/>
            <person name="Kirsch R."/>
            <person name="Pauchet Y."/>
        </authorList>
    </citation>
    <scope>NUCLEOTIDE SEQUENCE</scope>
    <source>
        <strain evidence="5">MMC_N1</strain>
    </source>
</reference>
<accession>A0ABQ9JSJ1</accession>
<keyword evidence="6" id="KW-1185">Reference proteome</keyword>
<feature type="region of interest" description="Disordered" evidence="3">
    <location>
        <begin position="403"/>
        <end position="439"/>
    </location>
</feature>